<gene>
    <name evidence="3" type="ORF">KL86SPO_70511</name>
</gene>
<evidence type="ECO:0000313" key="3">
    <source>
        <dbReference type="EMBL" id="SCM83653.1"/>
    </source>
</evidence>
<name>A0A212M1G4_9FIRM</name>
<evidence type="ECO:0000256" key="1">
    <source>
        <dbReference type="ARBA" id="ARBA00022795"/>
    </source>
</evidence>
<feature type="region of interest" description="Disordered" evidence="2">
    <location>
        <begin position="143"/>
        <end position="166"/>
    </location>
</feature>
<protein>
    <submittedName>
        <fullName evidence="3">FlgN family protein</fullName>
    </submittedName>
</protein>
<dbReference type="SUPFAM" id="SSF140566">
    <property type="entry name" value="FlgN-like"/>
    <property type="match status" value="1"/>
</dbReference>
<dbReference type="AlphaFoldDB" id="A0A212M1G4"/>
<dbReference type="EMBL" id="FMJE01000007">
    <property type="protein sequence ID" value="SCM83653.1"/>
    <property type="molecule type" value="Genomic_DNA"/>
</dbReference>
<dbReference type="GO" id="GO:0044780">
    <property type="term" value="P:bacterial-type flagellum assembly"/>
    <property type="evidence" value="ECO:0007669"/>
    <property type="project" value="InterPro"/>
</dbReference>
<dbReference type="Gene3D" id="1.20.58.300">
    <property type="entry name" value="FlgN-like"/>
    <property type="match status" value="1"/>
</dbReference>
<accession>A0A212M1G4</accession>
<organism evidence="3">
    <name type="scientific">uncultured Sporomusa sp</name>
    <dbReference type="NCBI Taxonomy" id="307249"/>
    <lineage>
        <taxon>Bacteria</taxon>
        <taxon>Bacillati</taxon>
        <taxon>Bacillota</taxon>
        <taxon>Negativicutes</taxon>
        <taxon>Selenomonadales</taxon>
        <taxon>Sporomusaceae</taxon>
        <taxon>Sporomusa</taxon>
        <taxon>environmental samples</taxon>
    </lineage>
</organism>
<dbReference type="Pfam" id="PF05130">
    <property type="entry name" value="FlgN"/>
    <property type="match status" value="1"/>
</dbReference>
<proteinExistence type="predicted"/>
<keyword evidence="1" id="KW-1005">Bacterial flagellum biogenesis</keyword>
<evidence type="ECO:0000256" key="2">
    <source>
        <dbReference type="SAM" id="MobiDB-lite"/>
    </source>
</evidence>
<reference evidence="3" key="1">
    <citation type="submission" date="2016-08" db="EMBL/GenBank/DDBJ databases">
        <authorList>
            <person name="Seilhamer J.J."/>
        </authorList>
    </citation>
    <scope>NUCLEOTIDE SEQUENCE</scope>
    <source>
        <strain evidence="3">86</strain>
    </source>
</reference>
<sequence>MVTAVWDKLILLLTQNLQIYQALLRLSQKKREVLVAVNPQDLEQLTKQEEMLIIEAGKLEKLRQTLTGELAAALGLPPGQTALAVLIEQAEAETAAKLRAISETFTGVTAELVELNAVNEKLIKQSLDYINYNINILSQSTAEPTYAPKGQPDTGRAGKSMFDAKA</sequence>
<dbReference type="InterPro" id="IPR036679">
    <property type="entry name" value="FlgN-like_sf"/>
</dbReference>
<dbReference type="InterPro" id="IPR007809">
    <property type="entry name" value="FlgN-like"/>
</dbReference>